<organism evidence="1 2">
    <name type="scientific">Cricetulus griseus</name>
    <name type="common">Chinese hamster</name>
    <name type="synonym">Cricetulus barabensis griseus</name>
    <dbReference type="NCBI Taxonomy" id="10029"/>
    <lineage>
        <taxon>Eukaryota</taxon>
        <taxon>Metazoa</taxon>
        <taxon>Chordata</taxon>
        <taxon>Craniata</taxon>
        <taxon>Vertebrata</taxon>
        <taxon>Euteleostomi</taxon>
        <taxon>Mammalia</taxon>
        <taxon>Eutheria</taxon>
        <taxon>Euarchontoglires</taxon>
        <taxon>Glires</taxon>
        <taxon>Rodentia</taxon>
        <taxon>Myomorpha</taxon>
        <taxon>Muroidea</taxon>
        <taxon>Cricetidae</taxon>
        <taxon>Cricetinae</taxon>
        <taxon>Cricetulus</taxon>
    </lineage>
</organism>
<dbReference type="Proteomes" id="UP000001075">
    <property type="component" value="Unassembled WGS sequence"/>
</dbReference>
<dbReference type="AlphaFoldDB" id="G3HEU0"/>
<accession>G3HEU0</accession>
<dbReference type="EMBL" id="JH000320">
    <property type="protein sequence ID" value="EGW05517.1"/>
    <property type="molecule type" value="Genomic_DNA"/>
</dbReference>
<name>G3HEU0_CRIGR</name>
<evidence type="ECO:0000313" key="2">
    <source>
        <dbReference type="Proteomes" id="UP000001075"/>
    </source>
</evidence>
<dbReference type="InParanoid" id="G3HEU0"/>
<sequence>MWHILKVTSHFLCNQGGLEFLIPPTLTSQVLGLQACATIHKAVIFYQGPARAVLASPSQNSFRGHYHLSMS</sequence>
<evidence type="ECO:0000313" key="1">
    <source>
        <dbReference type="EMBL" id="EGW05517.1"/>
    </source>
</evidence>
<protein>
    <submittedName>
        <fullName evidence="1">Uncharacterized protein</fullName>
    </submittedName>
</protein>
<proteinExistence type="predicted"/>
<reference evidence="2" key="1">
    <citation type="journal article" date="2011" name="Nat. Biotechnol.">
        <title>The genomic sequence of the Chinese hamster ovary (CHO)-K1 cell line.</title>
        <authorList>
            <person name="Xu X."/>
            <person name="Nagarajan H."/>
            <person name="Lewis N.E."/>
            <person name="Pan S."/>
            <person name="Cai Z."/>
            <person name="Liu X."/>
            <person name="Chen W."/>
            <person name="Xie M."/>
            <person name="Wang W."/>
            <person name="Hammond S."/>
            <person name="Andersen M.R."/>
            <person name="Neff N."/>
            <person name="Passarelli B."/>
            <person name="Koh W."/>
            <person name="Fan H.C."/>
            <person name="Wang J."/>
            <person name="Gui Y."/>
            <person name="Lee K.H."/>
            <person name="Betenbaugh M.J."/>
            <person name="Quake S.R."/>
            <person name="Famili I."/>
            <person name="Palsson B.O."/>
            <person name="Wang J."/>
        </authorList>
    </citation>
    <scope>NUCLEOTIDE SEQUENCE [LARGE SCALE GENOMIC DNA]</scope>
    <source>
        <strain evidence="2">CHO K1 cell line</strain>
    </source>
</reference>
<gene>
    <name evidence="1" type="ORF">I79_009087</name>
</gene>